<keyword evidence="2" id="KW-1185">Reference proteome</keyword>
<organism evidence="1 2">
    <name type="scientific">Novilysobacter ciconiae</name>
    <dbReference type="NCBI Taxonomy" id="2781022"/>
    <lineage>
        <taxon>Bacteria</taxon>
        <taxon>Pseudomonadati</taxon>
        <taxon>Pseudomonadota</taxon>
        <taxon>Gammaproteobacteria</taxon>
        <taxon>Lysobacterales</taxon>
        <taxon>Lysobacteraceae</taxon>
        <taxon>Novilysobacter</taxon>
    </lineage>
</organism>
<dbReference type="KEGG" id="lcic:INQ41_00670"/>
<evidence type="ECO:0000313" key="1">
    <source>
        <dbReference type="EMBL" id="QOW19642.1"/>
    </source>
</evidence>
<gene>
    <name evidence="1" type="ORF">INQ41_00670</name>
</gene>
<reference evidence="1 2" key="1">
    <citation type="submission" date="2020-10" db="EMBL/GenBank/DDBJ databases">
        <title>complete genome sequencing of Lysobacter sp. H21R20.</title>
        <authorList>
            <person name="Bae J.-W."/>
            <person name="Lee S.-Y."/>
        </authorList>
    </citation>
    <scope>NUCLEOTIDE SEQUENCE [LARGE SCALE GENOMIC DNA]</scope>
    <source>
        <strain evidence="1 2">H21R20</strain>
    </source>
</reference>
<evidence type="ECO:0000313" key="2">
    <source>
        <dbReference type="Proteomes" id="UP000594059"/>
    </source>
</evidence>
<accession>A0A7S6UG34</accession>
<dbReference type="AlphaFoldDB" id="A0A7S6UG34"/>
<name>A0A7S6UG34_9GAMM</name>
<dbReference type="EMBL" id="CP063656">
    <property type="protein sequence ID" value="QOW19642.1"/>
    <property type="molecule type" value="Genomic_DNA"/>
</dbReference>
<dbReference type="Proteomes" id="UP000594059">
    <property type="component" value="Chromosome"/>
</dbReference>
<dbReference type="RefSeq" id="WP_193985344.1">
    <property type="nucleotide sequence ID" value="NZ_CP063656.1"/>
</dbReference>
<proteinExistence type="predicted"/>
<dbReference type="PROSITE" id="PS51257">
    <property type="entry name" value="PROKAR_LIPOPROTEIN"/>
    <property type="match status" value="1"/>
</dbReference>
<sequence length="127" mass="13627">MKKTLWIVLVVTLAACAGYFAWNSYLSPKARAIALVKQSLNDPDSAVFEQVHYVTRTGATCGSVNAKNRMGGYAGQTAFVVGKNGSVTFAPTGNTESGSTETRIEALQEQLDFLEKTRICVAEGSED</sequence>
<protein>
    <submittedName>
        <fullName evidence="1">Uncharacterized protein</fullName>
    </submittedName>
</protein>